<reference evidence="5 6" key="1">
    <citation type="submission" date="2019-07" db="EMBL/GenBank/DDBJ databases">
        <title>Draft genome assembly of a fouling barnacle, Amphibalanus amphitrite (Darwin, 1854): The first reference genome for Thecostraca.</title>
        <authorList>
            <person name="Kim W."/>
        </authorList>
    </citation>
    <scope>NUCLEOTIDE SEQUENCE [LARGE SCALE GENOMIC DNA]</scope>
    <source>
        <strain evidence="5">SNU_AA5</strain>
        <tissue evidence="5">Soma without cirri and trophi</tissue>
    </source>
</reference>
<accession>A0A6A4VTU0</accession>
<feature type="coiled-coil region" evidence="3">
    <location>
        <begin position="120"/>
        <end position="154"/>
    </location>
</feature>
<evidence type="ECO:0000256" key="2">
    <source>
        <dbReference type="ARBA" id="ARBA00023054"/>
    </source>
</evidence>
<comment type="caution">
    <text evidence="5">The sequence shown here is derived from an EMBL/GenBank/DDBJ whole genome shotgun (WGS) entry which is preliminary data.</text>
</comment>
<evidence type="ECO:0000256" key="3">
    <source>
        <dbReference type="SAM" id="Coils"/>
    </source>
</evidence>
<dbReference type="Pfam" id="PF09789">
    <property type="entry name" value="CC149"/>
    <property type="match status" value="1"/>
</dbReference>
<organism evidence="5 6">
    <name type="scientific">Amphibalanus amphitrite</name>
    <name type="common">Striped barnacle</name>
    <name type="synonym">Balanus amphitrite</name>
    <dbReference type="NCBI Taxonomy" id="1232801"/>
    <lineage>
        <taxon>Eukaryota</taxon>
        <taxon>Metazoa</taxon>
        <taxon>Ecdysozoa</taxon>
        <taxon>Arthropoda</taxon>
        <taxon>Crustacea</taxon>
        <taxon>Multicrustacea</taxon>
        <taxon>Cirripedia</taxon>
        <taxon>Thoracica</taxon>
        <taxon>Thoracicalcarea</taxon>
        <taxon>Balanomorpha</taxon>
        <taxon>Balanoidea</taxon>
        <taxon>Balanidae</taxon>
        <taxon>Amphibalaninae</taxon>
        <taxon>Amphibalanus</taxon>
    </lineage>
</organism>
<dbReference type="OrthoDB" id="5917629at2759"/>
<dbReference type="Proteomes" id="UP000440578">
    <property type="component" value="Unassembled WGS sequence"/>
</dbReference>
<evidence type="ECO:0000256" key="4">
    <source>
        <dbReference type="SAM" id="MobiDB-lite"/>
    </source>
</evidence>
<evidence type="ECO:0000313" key="6">
    <source>
        <dbReference type="Proteomes" id="UP000440578"/>
    </source>
</evidence>
<gene>
    <name evidence="5" type="primary">CCDC149</name>
    <name evidence="5" type="ORF">FJT64_000167</name>
</gene>
<feature type="compositionally biased region" description="Low complexity" evidence="4">
    <location>
        <begin position="347"/>
        <end position="374"/>
    </location>
</feature>
<evidence type="ECO:0000313" key="5">
    <source>
        <dbReference type="EMBL" id="KAF0292781.1"/>
    </source>
</evidence>
<dbReference type="AlphaFoldDB" id="A0A6A4VTU0"/>
<dbReference type="PANTHER" id="PTHR21682">
    <property type="entry name" value="COILED-COIL DOMAIN-CONTAINING PROTEIN 149"/>
    <property type="match status" value="1"/>
</dbReference>
<name>A0A6A4VTU0_AMPAM</name>
<comment type="similarity">
    <text evidence="1">Belongs to the CCDC149 family.</text>
</comment>
<dbReference type="PANTHER" id="PTHR21682:SF2">
    <property type="entry name" value="COILED-COIL DOMAIN-CONTAINING PROTEIN 149"/>
    <property type="match status" value="1"/>
</dbReference>
<feature type="region of interest" description="Disordered" evidence="4">
    <location>
        <begin position="338"/>
        <end position="540"/>
    </location>
</feature>
<feature type="compositionally biased region" description="Low complexity" evidence="4">
    <location>
        <begin position="476"/>
        <end position="485"/>
    </location>
</feature>
<protein>
    <submittedName>
        <fullName evidence="5">Coiled-coil domain-containing protein 149</fullName>
    </submittedName>
</protein>
<evidence type="ECO:0000256" key="1">
    <source>
        <dbReference type="ARBA" id="ARBA00005872"/>
    </source>
</evidence>
<dbReference type="InterPro" id="IPR019179">
    <property type="entry name" value="CC149"/>
</dbReference>
<keyword evidence="6" id="KW-1185">Reference proteome</keyword>
<keyword evidence="2 3" id="KW-0175">Coiled coil</keyword>
<feature type="compositionally biased region" description="Polar residues" evidence="4">
    <location>
        <begin position="388"/>
        <end position="399"/>
    </location>
</feature>
<sequence>MTVSILSRKLGSKTEALAIMAKELEQCRQDRDQFRALLEQLRGSHKAAAGSSWSAVATDAGLRHQLALSRQQCAELQHTVTELTVKMEEVCGDMMVLRRYAVRRRCPVRADSAESSAESTEDMVHKMEQLQDQCDQLRRDLELTLDEKEELVTQRDAYKGKTHRLNHQLQVALRAPADSALDVDSLVTENRYLREQLSTSQDELERLQRVCSKYKSLLETRKKKGILRPGSSDSSALIVTKRQVAEMLRSQGDGQLLDTPATLSDLRSLCAALLEQLQDKCTALTHQRKANRLLAEQCAALRQQAARHGLSIQPSADLMAGYSATHIDRESEQLLADDDPEVAPNGADSAASPRADGSAPPSPARAGAAAAPPATNGAERHSPPVRLTRQTPHQSSPGQSGDRPTRQPPHQSPGESGGRSAGPATPARSPGRPQRRPQYEDDEDEEILSIQELDRYVRCLRRPAPAGPERDGGAADGAPASPARSQADSEPGSPRAPPAPGQGSPRRPAAQPAVQVVGSPVRSEPQTAPPGHTDSDELPAELERLYRQALDQLRAGDQTT</sequence>
<dbReference type="EMBL" id="VIIS01001797">
    <property type="protein sequence ID" value="KAF0292781.1"/>
    <property type="molecule type" value="Genomic_DNA"/>
</dbReference>
<proteinExistence type="inferred from homology"/>